<sequence>MKILTAHNHYAAHGGECVVFMREAEALRAAGHEVATLTRTSADNGHGLIARIRLAASSFHCKDAVCEAEDIIRDFAPDIVHFHNLYPRISPSVMLACSRAGIPVVYTCHNFRTVCPVGTFSNGSSDCFRCTPRNTLPCIARNCRGSLPESMVYALRNMAAWNRGAWNAVTLFIAPSHAVRDTLATRGLIGEKIRAHGAPSGRIRRGRRAGPRGELNAMTAMPKKYPVFGVLVSATTYDEAATCIMEKAAARESCVSTYMPVHSLMLAARNPEYRAIVNSFELACPDGQPVRHALAMLHGRTLPDRVYGPQHMLVLCERAARQNIPVYLYGSTPRVVEKLGDTLRERFPGLDVAYCESPPFRTLSDAELIETAERFNASGAGLFFIGLGCPRQDEFAARIRDKVHGALLCVGAAFDFHAGEKPMAPAWMQRHSLEWLFRLCKEPRRLFGRYFVYNSLFLAYLGRDILRRRLGIGRNEQSTDEKDTRP</sequence>
<evidence type="ECO:0000259" key="3">
    <source>
        <dbReference type="Pfam" id="PF13579"/>
    </source>
</evidence>
<comment type="caution">
    <text evidence="4">The sequence shown here is derived from an EMBL/GenBank/DDBJ whole genome shotgun (WGS) entry which is preliminary data.</text>
</comment>
<dbReference type="AlphaFoldDB" id="A0A6P1ZH63"/>
<accession>A0A6P1ZH63</accession>
<dbReference type="PANTHER" id="PTHR34136">
    <property type="match status" value="1"/>
</dbReference>
<gene>
    <name evidence="4" type="ORF">DQK91_16150</name>
</gene>
<dbReference type="OrthoDB" id="9808602at2"/>
<evidence type="ECO:0000313" key="5">
    <source>
        <dbReference type="Proteomes" id="UP000434052"/>
    </source>
</evidence>
<evidence type="ECO:0000256" key="1">
    <source>
        <dbReference type="ARBA" id="ARBA00022676"/>
    </source>
</evidence>
<organism evidence="4 5">
    <name type="scientific">Oceanidesulfovibrio marinus</name>
    <dbReference type="NCBI Taxonomy" id="370038"/>
    <lineage>
        <taxon>Bacteria</taxon>
        <taxon>Pseudomonadati</taxon>
        <taxon>Thermodesulfobacteriota</taxon>
        <taxon>Desulfovibrionia</taxon>
        <taxon>Desulfovibrionales</taxon>
        <taxon>Desulfovibrionaceae</taxon>
        <taxon>Oceanidesulfovibrio</taxon>
    </lineage>
</organism>
<dbReference type="Proteomes" id="UP000434052">
    <property type="component" value="Unassembled WGS sequence"/>
</dbReference>
<proteinExistence type="predicted"/>
<name>A0A6P1ZH63_9BACT</name>
<dbReference type="SUPFAM" id="SSF53756">
    <property type="entry name" value="UDP-Glycosyltransferase/glycogen phosphorylase"/>
    <property type="match status" value="1"/>
</dbReference>
<protein>
    <recommendedName>
        <fullName evidence="3">Glycosyltransferase subfamily 4-like N-terminal domain-containing protein</fullName>
    </recommendedName>
</protein>
<evidence type="ECO:0000256" key="2">
    <source>
        <dbReference type="ARBA" id="ARBA00022679"/>
    </source>
</evidence>
<dbReference type="Gene3D" id="3.40.50.2000">
    <property type="entry name" value="Glycogen Phosphorylase B"/>
    <property type="match status" value="1"/>
</dbReference>
<dbReference type="PANTHER" id="PTHR34136:SF1">
    <property type="entry name" value="UDP-N-ACETYL-D-MANNOSAMINURONIC ACID TRANSFERASE"/>
    <property type="match status" value="1"/>
</dbReference>
<dbReference type="Pfam" id="PF13579">
    <property type="entry name" value="Glyco_trans_4_4"/>
    <property type="match status" value="1"/>
</dbReference>
<dbReference type="GO" id="GO:0016758">
    <property type="term" value="F:hexosyltransferase activity"/>
    <property type="evidence" value="ECO:0007669"/>
    <property type="project" value="TreeGrafter"/>
</dbReference>
<dbReference type="NCBIfam" id="TIGR00696">
    <property type="entry name" value="wecG_tagA_cpsF"/>
    <property type="match status" value="1"/>
</dbReference>
<dbReference type="EMBL" id="QMIF01000012">
    <property type="protein sequence ID" value="TVM32065.1"/>
    <property type="molecule type" value="Genomic_DNA"/>
</dbReference>
<dbReference type="InterPro" id="IPR028098">
    <property type="entry name" value="Glyco_trans_4-like_N"/>
</dbReference>
<dbReference type="InterPro" id="IPR004629">
    <property type="entry name" value="WecG_TagA_CpsF"/>
</dbReference>
<dbReference type="RefSeq" id="WP_144306427.1">
    <property type="nucleotide sequence ID" value="NZ_QMIF01000012.1"/>
</dbReference>
<keyword evidence="2" id="KW-0808">Transferase</keyword>
<keyword evidence="1" id="KW-0328">Glycosyltransferase</keyword>
<feature type="domain" description="Glycosyltransferase subfamily 4-like N-terminal" evidence="3">
    <location>
        <begin position="17"/>
        <end position="194"/>
    </location>
</feature>
<dbReference type="Pfam" id="PF03808">
    <property type="entry name" value="Glyco_tran_WecG"/>
    <property type="match status" value="1"/>
</dbReference>
<dbReference type="CDD" id="cd06533">
    <property type="entry name" value="Glyco_transf_WecG_TagA"/>
    <property type="match status" value="1"/>
</dbReference>
<reference evidence="4 5" key="1">
    <citation type="submission" date="2018-06" db="EMBL/GenBank/DDBJ databases">
        <title>Complete genome of Desulfovibrio marinus P48SEP.</title>
        <authorList>
            <person name="Crispim J.S."/>
            <person name="Vidigal P.M.P."/>
            <person name="Silva L.C.F."/>
            <person name="Araujo L.C."/>
            <person name="Laguardia C.N."/>
            <person name="Dias R.S."/>
            <person name="Sousa M.P."/>
            <person name="Paula S.O."/>
            <person name="Silva C."/>
        </authorList>
    </citation>
    <scope>NUCLEOTIDE SEQUENCE [LARGE SCALE GENOMIC DNA]</scope>
    <source>
        <strain evidence="4 5">P48SEP</strain>
    </source>
</reference>
<evidence type="ECO:0000313" key="4">
    <source>
        <dbReference type="EMBL" id="TVM32065.1"/>
    </source>
</evidence>